<gene>
    <name evidence="1" type="ORF">CLV30_101415</name>
</gene>
<dbReference type="EMBL" id="PYGE01000001">
    <property type="protein sequence ID" value="PSL08443.1"/>
    <property type="molecule type" value="Genomic_DNA"/>
</dbReference>
<evidence type="ECO:0000313" key="1">
    <source>
        <dbReference type="EMBL" id="PSL08443.1"/>
    </source>
</evidence>
<accession>A0A2P8EG45</accession>
<reference evidence="1 2" key="1">
    <citation type="submission" date="2018-03" db="EMBL/GenBank/DDBJ databases">
        <title>Genomic Encyclopedia of Archaeal and Bacterial Type Strains, Phase II (KMG-II): from individual species to whole genera.</title>
        <authorList>
            <person name="Goeker M."/>
        </authorList>
    </citation>
    <scope>NUCLEOTIDE SEQUENCE [LARGE SCALE GENOMIC DNA]</scope>
    <source>
        <strain evidence="1 2">DSM 45211</strain>
    </source>
</reference>
<evidence type="ECO:0000313" key="2">
    <source>
        <dbReference type="Proteomes" id="UP000243528"/>
    </source>
</evidence>
<dbReference type="Proteomes" id="UP000243528">
    <property type="component" value="Unassembled WGS sequence"/>
</dbReference>
<comment type="caution">
    <text evidence="1">The sequence shown here is derived from an EMBL/GenBank/DDBJ whole genome shotgun (WGS) entry which is preliminary data.</text>
</comment>
<protein>
    <submittedName>
        <fullName evidence="1">Uncharacterized protein</fullName>
    </submittedName>
</protein>
<proteinExistence type="predicted"/>
<keyword evidence="2" id="KW-1185">Reference proteome</keyword>
<sequence>MGPVQPLAGGGMVESVVSVQHDGCQAPLAEVAYCRI</sequence>
<dbReference type="AlphaFoldDB" id="A0A2P8EG45"/>
<organism evidence="1 2">
    <name type="scientific">Haloactinopolyspora alba</name>
    <dbReference type="NCBI Taxonomy" id="648780"/>
    <lineage>
        <taxon>Bacteria</taxon>
        <taxon>Bacillati</taxon>
        <taxon>Actinomycetota</taxon>
        <taxon>Actinomycetes</taxon>
        <taxon>Jiangellales</taxon>
        <taxon>Jiangellaceae</taxon>
        <taxon>Haloactinopolyspora</taxon>
    </lineage>
</organism>
<name>A0A2P8EG45_9ACTN</name>